<protein>
    <recommendedName>
        <fullName evidence="3">Amphi-Trp domain-containing protein</fullName>
    </recommendedName>
</protein>
<name>A0A7D5H2J7_9EURY</name>
<dbReference type="Proteomes" id="UP000509750">
    <property type="component" value="Chromosome"/>
</dbReference>
<evidence type="ECO:0000313" key="2">
    <source>
        <dbReference type="Proteomes" id="UP000509750"/>
    </source>
</evidence>
<organism evidence="1 2">
    <name type="scientific">Halorarum halophilum</name>
    <dbReference type="NCBI Taxonomy" id="2743090"/>
    <lineage>
        <taxon>Archaea</taxon>
        <taxon>Methanobacteriati</taxon>
        <taxon>Methanobacteriota</taxon>
        <taxon>Stenosarchaea group</taxon>
        <taxon>Halobacteria</taxon>
        <taxon>Halobacteriales</taxon>
        <taxon>Haloferacaceae</taxon>
        <taxon>Halorarum</taxon>
    </lineage>
</organism>
<sequence length="73" mass="7967">MDSQDGPDEGTDVTTEFQHELKSLILDAFTNGAELEGTWEVTVPVEAAPDWTIEISKTSAAETASYDPDYITD</sequence>
<dbReference type="OrthoDB" id="261339at2157"/>
<dbReference type="RefSeq" id="WP_179170767.1">
    <property type="nucleotide sequence ID" value="NZ_CP058529.1"/>
</dbReference>
<gene>
    <name evidence="1" type="ORF">HUG10_17385</name>
</gene>
<evidence type="ECO:0000313" key="1">
    <source>
        <dbReference type="EMBL" id="QLG29193.1"/>
    </source>
</evidence>
<dbReference type="AlphaFoldDB" id="A0A7D5H2J7"/>
<evidence type="ECO:0008006" key="3">
    <source>
        <dbReference type="Google" id="ProtNLM"/>
    </source>
</evidence>
<proteinExistence type="predicted"/>
<keyword evidence="2" id="KW-1185">Reference proteome</keyword>
<dbReference type="GeneID" id="56030644"/>
<dbReference type="KEGG" id="halg:HUG10_17385"/>
<reference evidence="1 2" key="1">
    <citation type="submission" date="2020-07" db="EMBL/GenBank/DDBJ databases">
        <title>Gai3-2, isolated from salt lake.</title>
        <authorList>
            <person name="Cui H."/>
            <person name="Shi X."/>
        </authorList>
    </citation>
    <scope>NUCLEOTIDE SEQUENCE [LARGE SCALE GENOMIC DNA]</scope>
    <source>
        <strain evidence="1 2">Gai3-2</strain>
    </source>
</reference>
<accession>A0A7D5H2J7</accession>
<dbReference type="EMBL" id="CP058529">
    <property type="protein sequence ID" value="QLG29193.1"/>
    <property type="molecule type" value="Genomic_DNA"/>
</dbReference>